<organism evidence="1 2">
    <name type="scientific">Shinella yambaruensis</name>
    <dbReference type="NCBI Taxonomy" id="415996"/>
    <lineage>
        <taxon>Bacteria</taxon>
        <taxon>Pseudomonadati</taxon>
        <taxon>Pseudomonadota</taxon>
        <taxon>Alphaproteobacteria</taxon>
        <taxon>Hyphomicrobiales</taxon>
        <taxon>Rhizobiaceae</taxon>
        <taxon>Shinella</taxon>
    </lineage>
</organism>
<keyword evidence="1" id="KW-0489">Methyltransferase</keyword>
<dbReference type="Pfam" id="PF13489">
    <property type="entry name" value="Methyltransf_23"/>
    <property type="match status" value="1"/>
</dbReference>
<keyword evidence="1" id="KW-0808">Transferase</keyword>
<protein>
    <submittedName>
        <fullName evidence="1">Methyltransferase</fullName>
    </submittedName>
</protein>
<name>A0ABQ5ZEA3_9HYPH</name>
<dbReference type="InterPro" id="IPR029063">
    <property type="entry name" value="SAM-dependent_MTases_sf"/>
</dbReference>
<dbReference type="GO" id="GO:0008168">
    <property type="term" value="F:methyltransferase activity"/>
    <property type="evidence" value="ECO:0007669"/>
    <property type="project" value="UniProtKB-KW"/>
</dbReference>
<dbReference type="Gene3D" id="3.40.50.150">
    <property type="entry name" value="Vaccinia Virus protein VP39"/>
    <property type="match status" value="1"/>
</dbReference>
<dbReference type="SUPFAM" id="SSF53335">
    <property type="entry name" value="S-adenosyl-L-methionine-dependent methyltransferases"/>
    <property type="match status" value="1"/>
</dbReference>
<evidence type="ECO:0000313" key="1">
    <source>
        <dbReference type="EMBL" id="GLR49955.1"/>
    </source>
</evidence>
<evidence type="ECO:0000313" key="2">
    <source>
        <dbReference type="Proteomes" id="UP001156702"/>
    </source>
</evidence>
<dbReference type="EMBL" id="BSOP01000007">
    <property type="protein sequence ID" value="GLR49955.1"/>
    <property type="molecule type" value="Genomic_DNA"/>
</dbReference>
<reference evidence="2" key="1">
    <citation type="journal article" date="2019" name="Int. J. Syst. Evol. Microbiol.">
        <title>The Global Catalogue of Microorganisms (GCM) 10K type strain sequencing project: providing services to taxonomists for standard genome sequencing and annotation.</title>
        <authorList>
            <consortium name="The Broad Institute Genomics Platform"/>
            <consortium name="The Broad Institute Genome Sequencing Center for Infectious Disease"/>
            <person name="Wu L."/>
            <person name="Ma J."/>
        </authorList>
    </citation>
    <scope>NUCLEOTIDE SEQUENCE [LARGE SCALE GENOMIC DNA]</scope>
    <source>
        <strain evidence="2">NBRC 102122</strain>
    </source>
</reference>
<comment type="caution">
    <text evidence="1">The sequence shown here is derived from an EMBL/GenBank/DDBJ whole genome shotgun (WGS) entry which is preliminary data.</text>
</comment>
<accession>A0ABQ5ZEA3</accession>
<proteinExistence type="predicted"/>
<keyword evidence="2" id="KW-1185">Reference proteome</keyword>
<dbReference type="Proteomes" id="UP001156702">
    <property type="component" value="Unassembled WGS sequence"/>
</dbReference>
<sequence>MQGSTLDFYNSHAAAYAADGNRPNPKLFPFLQRCKAGGRILELGTGGGVDAAAILAAGFALDATDGSAELAAIASRRLGQPVRTMLFRELDVEEAYDGVYACASLTHVARDELAGVIGKVHTALVKGGVAWASFKAGSAESADALGRHYNYLSVKELTAYWRDSGPWASLEVESWSGGAYDRRPTDWIAVTAIR</sequence>
<dbReference type="RefSeq" id="WP_244769993.1">
    <property type="nucleotide sequence ID" value="NZ_BSOP01000007.1"/>
</dbReference>
<gene>
    <name evidence="1" type="ORF">GCM10007923_11600</name>
</gene>
<dbReference type="CDD" id="cd02440">
    <property type="entry name" value="AdoMet_MTases"/>
    <property type="match status" value="1"/>
</dbReference>
<dbReference type="GO" id="GO:0032259">
    <property type="term" value="P:methylation"/>
    <property type="evidence" value="ECO:0007669"/>
    <property type="project" value="UniProtKB-KW"/>
</dbReference>